<comment type="caution">
    <text evidence="6">The sequence shown here is derived from an EMBL/GenBank/DDBJ whole genome shotgun (WGS) entry which is preliminary data.</text>
</comment>
<dbReference type="PIRSF" id="PIRSF006281">
    <property type="entry name" value="MdoG"/>
    <property type="match status" value="1"/>
</dbReference>
<sequence length="524" mass="58959">MISHLTKLEKRAFRPRWRLGGQCLLALLAIAFCQSQARGEQRLFGLGAGEAADVSPRFQALWEQIQPRTFGQDAYPLVNYGPLAELGYDGYRKIVFDPDKKQWADSLTDWRLDFFHPGYIFRECVRLNEFQKPDAEAEPLEFDTSLYEYHQGVIDPNHLQGDPIGYAGFRLWNHLEAGKPMSEVIAFLGASYFRAVAADTVYGASTRGLAIDCGSPKGEEFPVFREFWLVKPTNNKTATVYAWLDSKSVTGLYQFKVTPGDWTKIEVRARLLARNEIEKLGVAPITSMWTWGDGQPAAEGQEFRPEVHDSDGLLAESVTGEWLFRPVRNPDATRLSAFYLPGVKGFGLLQRDRDVKNYNDAEANYHRRPTVWIRPKGAFPAGRVELLEIESPGEWIDNLASFWTPEQPIRCGDVIELAYSIEYGPGDPPEHVGAKVADSHIERQENGDVTFTLSFTGVKPDAKPELMIETELPLTSRSEVVQQGDRFVATFTTASKPGANPEIRACLKDGSDYLSETWSYQCQP</sequence>
<name>A0A5C5UZQ1_9BACT</name>
<keyword evidence="7" id="KW-1185">Reference proteome</keyword>
<dbReference type="RefSeq" id="WP_146434337.1">
    <property type="nucleotide sequence ID" value="NZ_SJPF01000004.1"/>
</dbReference>
<accession>A0A5C5UZQ1</accession>
<dbReference type="InterPro" id="IPR013783">
    <property type="entry name" value="Ig-like_fold"/>
</dbReference>
<gene>
    <name evidence="6" type="primary">mdoG</name>
    <name evidence="6" type="ORF">Enr8_37810</name>
</gene>
<evidence type="ECO:0000256" key="4">
    <source>
        <dbReference type="ARBA" id="ARBA00022764"/>
    </source>
</evidence>
<organism evidence="6 7">
    <name type="scientific">Blastopirellula retiformator</name>
    <dbReference type="NCBI Taxonomy" id="2527970"/>
    <lineage>
        <taxon>Bacteria</taxon>
        <taxon>Pseudomonadati</taxon>
        <taxon>Planctomycetota</taxon>
        <taxon>Planctomycetia</taxon>
        <taxon>Pirellulales</taxon>
        <taxon>Pirellulaceae</taxon>
        <taxon>Blastopirellula</taxon>
    </lineage>
</organism>
<dbReference type="OrthoDB" id="335750at2"/>
<dbReference type="PANTHER" id="PTHR30504">
    <property type="entry name" value="GLUCANS BIOSYNTHESIS PROTEIN"/>
    <property type="match status" value="1"/>
</dbReference>
<dbReference type="EMBL" id="SJPF01000004">
    <property type="protein sequence ID" value="TWT31856.1"/>
    <property type="molecule type" value="Genomic_DNA"/>
</dbReference>
<dbReference type="GO" id="GO:0051274">
    <property type="term" value="P:beta-glucan biosynthetic process"/>
    <property type="evidence" value="ECO:0007669"/>
    <property type="project" value="TreeGrafter"/>
</dbReference>
<dbReference type="UniPathway" id="UPA00637"/>
<dbReference type="GO" id="GO:0030288">
    <property type="term" value="C:outer membrane-bounded periplasmic space"/>
    <property type="evidence" value="ECO:0007669"/>
    <property type="project" value="TreeGrafter"/>
</dbReference>
<evidence type="ECO:0000259" key="5">
    <source>
        <dbReference type="Pfam" id="PF04349"/>
    </source>
</evidence>
<comment type="subcellular location">
    <subcellularLocation>
        <location evidence="1">Periplasm</location>
    </subcellularLocation>
</comment>
<evidence type="ECO:0000313" key="7">
    <source>
        <dbReference type="Proteomes" id="UP000318878"/>
    </source>
</evidence>
<evidence type="ECO:0000256" key="2">
    <source>
        <dbReference type="ARBA" id="ARBA00005001"/>
    </source>
</evidence>
<evidence type="ECO:0000256" key="3">
    <source>
        <dbReference type="ARBA" id="ARBA00009284"/>
    </source>
</evidence>
<dbReference type="PANTHER" id="PTHR30504:SF2">
    <property type="entry name" value="GLUCANS BIOSYNTHESIS PROTEIN G"/>
    <property type="match status" value="1"/>
</dbReference>
<dbReference type="InterPro" id="IPR011013">
    <property type="entry name" value="Gal_mutarotase_sf_dom"/>
</dbReference>
<dbReference type="InterPro" id="IPR014718">
    <property type="entry name" value="GH-type_carb-bd"/>
</dbReference>
<feature type="domain" description="Glucan biosynthesis periplasmic MdoG C-terminal" evidence="5">
    <location>
        <begin position="82"/>
        <end position="521"/>
    </location>
</feature>
<evidence type="ECO:0000313" key="6">
    <source>
        <dbReference type="EMBL" id="TWT31856.1"/>
    </source>
</evidence>
<dbReference type="Proteomes" id="UP000318878">
    <property type="component" value="Unassembled WGS sequence"/>
</dbReference>
<comment type="pathway">
    <text evidence="2">Glycan metabolism; osmoregulated periplasmic glucan (OPG) biosynthesis.</text>
</comment>
<comment type="similarity">
    <text evidence="3">Belongs to the OpgD/OpgG family.</text>
</comment>
<dbReference type="InterPro" id="IPR014438">
    <property type="entry name" value="Glucan_biosyn_MdoG/MdoD"/>
</dbReference>
<dbReference type="SUPFAM" id="SSF81296">
    <property type="entry name" value="E set domains"/>
    <property type="match status" value="1"/>
</dbReference>
<dbReference type="InterPro" id="IPR007444">
    <property type="entry name" value="Glucan_biosyn_MdoG_C"/>
</dbReference>
<keyword evidence="4" id="KW-0574">Periplasm</keyword>
<dbReference type="GO" id="GO:0003824">
    <property type="term" value="F:catalytic activity"/>
    <property type="evidence" value="ECO:0007669"/>
    <property type="project" value="InterPro"/>
</dbReference>
<dbReference type="AlphaFoldDB" id="A0A5C5UZQ1"/>
<dbReference type="SUPFAM" id="SSF74650">
    <property type="entry name" value="Galactose mutarotase-like"/>
    <property type="match status" value="1"/>
</dbReference>
<dbReference type="Gene3D" id="2.60.40.10">
    <property type="entry name" value="Immunoglobulins"/>
    <property type="match status" value="1"/>
</dbReference>
<reference evidence="6 7" key="1">
    <citation type="submission" date="2019-02" db="EMBL/GenBank/DDBJ databases">
        <title>Deep-cultivation of Planctomycetes and their phenomic and genomic characterization uncovers novel biology.</title>
        <authorList>
            <person name="Wiegand S."/>
            <person name="Jogler M."/>
            <person name="Boedeker C."/>
            <person name="Pinto D."/>
            <person name="Vollmers J."/>
            <person name="Rivas-Marin E."/>
            <person name="Kohn T."/>
            <person name="Peeters S.H."/>
            <person name="Heuer A."/>
            <person name="Rast P."/>
            <person name="Oberbeckmann S."/>
            <person name="Bunk B."/>
            <person name="Jeske O."/>
            <person name="Meyerdierks A."/>
            <person name="Storesund J.E."/>
            <person name="Kallscheuer N."/>
            <person name="Luecker S."/>
            <person name="Lage O.M."/>
            <person name="Pohl T."/>
            <person name="Merkel B.J."/>
            <person name="Hornburger P."/>
            <person name="Mueller R.-W."/>
            <person name="Bruemmer F."/>
            <person name="Labrenz M."/>
            <person name="Spormann A.M."/>
            <person name="Op Den Camp H."/>
            <person name="Overmann J."/>
            <person name="Amann R."/>
            <person name="Jetten M.S.M."/>
            <person name="Mascher T."/>
            <person name="Medema M.H."/>
            <person name="Devos D.P."/>
            <person name="Kaster A.-K."/>
            <person name="Ovreas L."/>
            <person name="Rohde M."/>
            <person name="Galperin M.Y."/>
            <person name="Jogler C."/>
        </authorList>
    </citation>
    <scope>NUCLEOTIDE SEQUENCE [LARGE SCALE GENOMIC DNA]</scope>
    <source>
        <strain evidence="6 7">Enr8</strain>
    </source>
</reference>
<proteinExistence type="inferred from homology"/>
<protein>
    <submittedName>
        <fullName evidence="6">Glucans biosynthesis protein G</fullName>
    </submittedName>
</protein>
<dbReference type="Pfam" id="PF04349">
    <property type="entry name" value="MdoG"/>
    <property type="match status" value="1"/>
</dbReference>
<dbReference type="InterPro" id="IPR014756">
    <property type="entry name" value="Ig_E-set"/>
</dbReference>
<dbReference type="Gene3D" id="2.70.98.10">
    <property type="match status" value="1"/>
</dbReference>
<dbReference type="GO" id="GO:0030246">
    <property type="term" value="F:carbohydrate binding"/>
    <property type="evidence" value="ECO:0007669"/>
    <property type="project" value="InterPro"/>
</dbReference>
<evidence type="ECO:0000256" key="1">
    <source>
        <dbReference type="ARBA" id="ARBA00004418"/>
    </source>
</evidence>